<accession>A0AAV0ESW3</accession>
<sequence>MGPRAECRTLFGQTASSMWCSTSLKAGEGFTNLTHWSDLVEAGHAESLKAGTYYHRAFLAAEREMTLLHQELDESQTLLAAARKMAANLQDRANKGDKARAELAELEQRLQRRDREIRALKDKIAAAEAAGVKFKKTQPKEGGQPAAPVQADISRITQQAVIDFQRGKGLNVALEETAREFLGKHLGEFLKKSKDPLRDGLQLLDETPSGTAFANALARDTLVKCQDMLVDRNLEVIKESFDEPFDPKEEGFDPLFCRAYQRVMEKRQKAKDSANPPNSNSDAV</sequence>
<proteinExistence type="predicted"/>
<feature type="coiled-coil region" evidence="1">
    <location>
        <begin position="72"/>
        <end position="130"/>
    </location>
</feature>
<protein>
    <submittedName>
        <fullName evidence="2">Uncharacterized protein</fullName>
    </submittedName>
</protein>
<keyword evidence="3" id="KW-1185">Reference proteome</keyword>
<name>A0AAV0ESW3_9ASTE</name>
<organism evidence="2 3">
    <name type="scientific">Cuscuta epithymum</name>
    <dbReference type="NCBI Taxonomy" id="186058"/>
    <lineage>
        <taxon>Eukaryota</taxon>
        <taxon>Viridiplantae</taxon>
        <taxon>Streptophyta</taxon>
        <taxon>Embryophyta</taxon>
        <taxon>Tracheophyta</taxon>
        <taxon>Spermatophyta</taxon>
        <taxon>Magnoliopsida</taxon>
        <taxon>eudicotyledons</taxon>
        <taxon>Gunneridae</taxon>
        <taxon>Pentapetalae</taxon>
        <taxon>asterids</taxon>
        <taxon>lamiids</taxon>
        <taxon>Solanales</taxon>
        <taxon>Convolvulaceae</taxon>
        <taxon>Cuscuteae</taxon>
        <taxon>Cuscuta</taxon>
        <taxon>Cuscuta subgen. Cuscuta</taxon>
    </lineage>
</organism>
<evidence type="ECO:0000256" key="1">
    <source>
        <dbReference type="SAM" id="Coils"/>
    </source>
</evidence>
<evidence type="ECO:0000313" key="2">
    <source>
        <dbReference type="EMBL" id="CAH9126363.1"/>
    </source>
</evidence>
<evidence type="ECO:0000313" key="3">
    <source>
        <dbReference type="Proteomes" id="UP001152523"/>
    </source>
</evidence>
<gene>
    <name evidence="2" type="ORF">CEPIT_LOCUS27475</name>
</gene>
<comment type="caution">
    <text evidence="2">The sequence shown here is derived from an EMBL/GenBank/DDBJ whole genome shotgun (WGS) entry which is preliminary data.</text>
</comment>
<dbReference type="Proteomes" id="UP001152523">
    <property type="component" value="Unassembled WGS sequence"/>
</dbReference>
<dbReference type="AlphaFoldDB" id="A0AAV0ESW3"/>
<reference evidence="2" key="1">
    <citation type="submission" date="2022-07" db="EMBL/GenBank/DDBJ databases">
        <authorList>
            <person name="Macas J."/>
            <person name="Novak P."/>
            <person name="Neumann P."/>
        </authorList>
    </citation>
    <scope>NUCLEOTIDE SEQUENCE</scope>
</reference>
<feature type="non-terminal residue" evidence="2">
    <location>
        <position position="284"/>
    </location>
</feature>
<keyword evidence="1" id="KW-0175">Coiled coil</keyword>
<dbReference type="EMBL" id="CAMAPF010000942">
    <property type="protein sequence ID" value="CAH9126363.1"/>
    <property type="molecule type" value="Genomic_DNA"/>
</dbReference>